<dbReference type="FunFam" id="1.20.1740.10:FF:000004">
    <property type="entry name" value="Sodium:alanine symporter family protein"/>
    <property type="match status" value="1"/>
</dbReference>
<evidence type="ECO:0000256" key="6">
    <source>
        <dbReference type="ARBA" id="ARBA00022847"/>
    </source>
</evidence>
<evidence type="ECO:0000256" key="3">
    <source>
        <dbReference type="ARBA" id="ARBA00022448"/>
    </source>
</evidence>
<accession>A0A3B0YD63</accession>
<dbReference type="PROSITE" id="PS00873">
    <property type="entry name" value="NA_ALANINE_SYMP"/>
    <property type="match status" value="1"/>
</dbReference>
<dbReference type="Pfam" id="PF01235">
    <property type="entry name" value="Na_Ala_symp"/>
    <property type="match status" value="1"/>
</dbReference>
<gene>
    <name evidence="10" type="ORF">MNBD_GAMMA15-1301</name>
</gene>
<dbReference type="NCBIfam" id="TIGR00835">
    <property type="entry name" value="agcS"/>
    <property type="match status" value="1"/>
</dbReference>
<feature type="transmembrane region" description="Helical" evidence="9">
    <location>
        <begin position="191"/>
        <end position="210"/>
    </location>
</feature>
<dbReference type="GO" id="GO:0005886">
    <property type="term" value="C:plasma membrane"/>
    <property type="evidence" value="ECO:0007669"/>
    <property type="project" value="UniProtKB-SubCell"/>
</dbReference>
<comment type="similarity">
    <text evidence="2">Belongs to the alanine or glycine:cation symporter (AGCS) (TC 2.A.25) family.</text>
</comment>
<evidence type="ECO:0000256" key="9">
    <source>
        <dbReference type="SAM" id="Phobius"/>
    </source>
</evidence>
<evidence type="ECO:0000256" key="2">
    <source>
        <dbReference type="ARBA" id="ARBA00009261"/>
    </source>
</evidence>
<evidence type="ECO:0000256" key="5">
    <source>
        <dbReference type="ARBA" id="ARBA00022692"/>
    </source>
</evidence>
<keyword evidence="8 9" id="KW-0472">Membrane</keyword>
<keyword evidence="5 9" id="KW-0812">Transmembrane</keyword>
<keyword evidence="3" id="KW-0813">Transport</keyword>
<keyword evidence="6" id="KW-0769">Symport</keyword>
<dbReference type="EMBL" id="UOFN01000102">
    <property type="protein sequence ID" value="VAW78805.1"/>
    <property type="molecule type" value="Genomic_DNA"/>
</dbReference>
<dbReference type="PANTHER" id="PTHR30330">
    <property type="entry name" value="AGSS FAMILY TRANSPORTER, SODIUM-ALANINE"/>
    <property type="match status" value="1"/>
</dbReference>
<dbReference type="AlphaFoldDB" id="A0A3B0YD63"/>
<keyword evidence="4" id="KW-1003">Cell membrane</keyword>
<feature type="transmembrane region" description="Helical" evidence="9">
    <location>
        <begin position="18"/>
        <end position="38"/>
    </location>
</feature>
<proteinExistence type="inferred from homology"/>
<evidence type="ECO:0000256" key="7">
    <source>
        <dbReference type="ARBA" id="ARBA00022989"/>
    </source>
</evidence>
<organism evidence="10">
    <name type="scientific">hydrothermal vent metagenome</name>
    <dbReference type="NCBI Taxonomy" id="652676"/>
    <lineage>
        <taxon>unclassified sequences</taxon>
        <taxon>metagenomes</taxon>
        <taxon>ecological metagenomes</taxon>
    </lineage>
</organism>
<dbReference type="Gene3D" id="1.20.1740.10">
    <property type="entry name" value="Amino acid/polyamine transporter I"/>
    <property type="match status" value="1"/>
</dbReference>
<feature type="transmembrane region" description="Helical" evidence="9">
    <location>
        <begin position="153"/>
        <end position="171"/>
    </location>
</feature>
<feature type="transmembrane region" description="Helical" evidence="9">
    <location>
        <begin position="397"/>
        <end position="415"/>
    </location>
</feature>
<sequence>MDEFIQTLTDWSGQLAGLLWGNALTLALLLGMGLYLTLRMGLVQFKGFRHSLALISGAYDQPHHEGQITHFQALSTALSATVGTGNIAGVATAISLGGPGALFWMWVTAFFGMATKFVECTLSLRFREVREDGTIAGGPMYTLLHGLKMKRTAMLFASFALIASFGIGNMVQANSVVDGLGYLFPEVREYSWLAGLTLALLVGAVILGGVKRIAHVASTIVPFMALLYVGAAIFVLANHLPQIPDAFATIFNHALNPWAVGGAAVGEAIRWGVARGLFSNEAGLGSSPIAHAAARTNEPVREGLVAMMEPFIDTLVICTMTGLVIVVTGVWTLQREDLVGAALTAHAFQSSIGVAGAGVVGIGLSLFAFSTIIAWSYYGDRSASFLFGERAVLPYRVLYTLLVMVGAAVPLQLVWNIADITNILMAIPNLLSLALLAALAQRLKNEYFSEPRNWKPKKHHEAD</sequence>
<dbReference type="GO" id="GO:0005283">
    <property type="term" value="F:amino acid:sodium symporter activity"/>
    <property type="evidence" value="ECO:0007669"/>
    <property type="project" value="InterPro"/>
</dbReference>
<feature type="transmembrane region" description="Helical" evidence="9">
    <location>
        <begin position="354"/>
        <end position="377"/>
    </location>
</feature>
<dbReference type="InterPro" id="IPR001463">
    <property type="entry name" value="Na/Ala_symport"/>
</dbReference>
<feature type="transmembrane region" description="Helical" evidence="9">
    <location>
        <begin position="311"/>
        <end position="333"/>
    </location>
</feature>
<comment type="subcellular location">
    <subcellularLocation>
        <location evidence="1">Cell membrane</location>
        <topology evidence="1">Multi-pass membrane protein</topology>
    </subcellularLocation>
</comment>
<evidence type="ECO:0000256" key="1">
    <source>
        <dbReference type="ARBA" id="ARBA00004651"/>
    </source>
</evidence>
<evidence type="ECO:0000313" key="10">
    <source>
        <dbReference type="EMBL" id="VAW78805.1"/>
    </source>
</evidence>
<protein>
    <submittedName>
        <fullName evidence="10">Probable sodium/alanine symporter</fullName>
    </submittedName>
</protein>
<feature type="transmembrane region" description="Helical" evidence="9">
    <location>
        <begin position="217"/>
        <end position="237"/>
    </location>
</feature>
<name>A0A3B0YD63_9ZZZZ</name>
<evidence type="ECO:0000256" key="4">
    <source>
        <dbReference type="ARBA" id="ARBA00022475"/>
    </source>
</evidence>
<dbReference type="PRINTS" id="PR00175">
    <property type="entry name" value="NAALASMPORT"/>
</dbReference>
<reference evidence="10" key="1">
    <citation type="submission" date="2018-06" db="EMBL/GenBank/DDBJ databases">
        <authorList>
            <person name="Zhirakovskaya E."/>
        </authorList>
    </citation>
    <scope>NUCLEOTIDE SEQUENCE</scope>
</reference>
<dbReference type="PANTHER" id="PTHR30330:SF3">
    <property type="entry name" value="TRANSCRIPTIONAL REGULATOR, LRP FAMILY"/>
    <property type="match status" value="1"/>
</dbReference>
<keyword evidence="7 9" id="KW-1133">Transmembrane helix</keyword>
<evidence type="ECO:0000256" key="8">
    <source>
        <dbReference type="ARBA" id="ARBA00023136"/>
    </source>
</evidence>